<comment type="caution">
    <text evidence="2">The sequence shown here is derived from an EMBL/GenBank/DDBJ whole genome shotgun (WGS) entry which is preliminary data.</text>
</comment>
<evidence type="ECO:0000256" key="1">
    <source>
        <dbReference type="SAM" id="SignalP"/>
    </source>
</evidence>
<feature type="signal peptide" evidence="1">
    <location>
        <begin position="1"/>
        <end position="18"/>
    </location>
</feature>
<protein>
    <recommendedName>
        <fullName evidence="4">Kazal-like domain-containing protein</fullName>
    </recommendedName>
</protein>
<evidence type="ECO:0008006" key="4">
    <source>
        <dbReference type="Google" id="ProtNLM"/>
    </source>
</evidence>
<gene>
    <name evidence="2" type="ORF">JYU34_010941</name>
</gene>
<dbReference type="Gene3D" id="3.30.60.30">
    <property type="match status" value="1"/>
</dbReference>
<evidence type="ECO:0000313" key="3">
    <source>
        <dbReference type="Proteomes" id="UP000823941"/>
    </source>
</evidence>
<dbReference type="EMBL" id="JAHIBW010000015">
    <property type="protein sequence ID" value="KAG7304019.1"/>
    <property type="molecule type" value="Genomic_DNA"/>
</dbReference>
<accession>A0ABQ7QFN6</accession>
<keyword evidence="1" id="KW-0732">Signal</keyword>
<feature type="chain" id="PRO_5046459377" description="Kazal-like domain-containing protein" evidence="1">
    <location>
        <begin position="19"/>
        <end position="97"/>
    </location>
</feature>
<evidence type="ECO:0000313" key="2">
    <source>
        <dbReference type="EMBL" id="KAG7304019.1"/>
    </source>
</evidence>
<dbReference type="InterPro" id="IPR036058">
    <property type="entry name" value="Kazal_dom_sf"/>
</dbReference>
<sequence length="97" mass="11302">MLLQHILLLSLLVSVSELTSTTKAPGRSKCSICPNYLQRVCAFDNRSNKTTIFDNLCIMDVVNCRERTHYIRMPHSKCLYHGNFDYVRGRRNDDYDD</sequence>
<organism evidence="2 3">
    <name type="scientific">Plutella xylostella</name>
    <name type="common">Diamondback moth</name>
    <name type="synonym">Plutella maculipennis</name>
    <dbReference type="NCBI Taxonomy" id="51655"/>
    <lineage>
        <taxon>Eukaryota</taxon>
        <taxon>Metazoa</taxon>
        <taxon>Ecdysozoa</taxon>
        <taxon>Arthropoda</taxon>
        <taxon>Hexapoda</taxon>
        <taxon>Insecta</taxon>
        <taxon>Pterygota</taxon>
        <taxon>Neoptera</taxon>
        <taxon>Endopterygota</taxon>
        <taxon>Lepidoptera</taxon>
        <taxon>Glossata</taxon>
        <taxon>Ditrysia</taxon>
        <taxon>Yponomeutoidea</taxon>
        <taxon>Plutellidae</taxon>
        <taxon>Plutella</taxon>
    </lineage>
</organism>
<dbReference type="Proteomes" id="UP000823941">
    <property type="component" value="Chromosome 15"/>
</dbReference>
<keyword evidence="3" id="KW-1185">Reference proteome</keyword>
<name>A0ABQ7QFN6_PLUXY</name>
<dbReference type="SUPFAM" id="SSF100895">
    <property type="entry name" value="Kazal-type serine protease inhibitors"/>
    <property type="match status" value="1"/>
</dbReference>
<reference evidence="2 3" key="1">
    <citation type="submission" date="2021-06" db="EMBL/GenBank/DDBJ databases">
        <title>A haploid diamondback moth (Plutella xylostella L.) genome assembly resolves 31 chromosomes and identifies a diamide resistance mutation.</title>
        <authorList>
            <person name="Ward C.M."/>
            <person name="Perry K.D."/>
            <person name="Baker G."/>
            <person name="Powis K."/>
            <person name="Heckel D.G."/>
            <person name="Baxter S.W."/>
        </authorList>
    </citation>
    <scope>NUCLEOTIDE SEQUENCE [LARGE SCALE GENOMIC DNA]</scope>
    <source>
        <strain evidence="2 3">LV</strain>
        <tissue evidence="2">Single pupa</tissue>
    </source>
</reference>
<proteinExistence type="predicted"/>